<organism evidence="1 2">
    <name type="scientific">Paenibacillus dendritiformis C454</name>
    <dbReference type="NCBI Taxonomy" id="1131935"/>
    <lineage>
        <taxon>Bacteria</taxon>
        <taxon>Bacillati</taxon>
        <taxon>Bacillota</taxon>
        <taxon>Bacilli</taxon>
        <taxon>Bacillales</taxon>
        <taxon>Paenibacillaceae</taxon>
        <taxon>Paenibacillus</taxon>
    </lineage>
</organism>
<dbReference type="EMBL" id="AHKH01000007">
    <property type="protein sequence ID" value="EHQ63665.1"/>
    <property type="molecule type" value="Genomic_DNA"/>
</dbReference>
<dbReference type="Proteomes" id="UP000003900">
    <property type="component" value="Unassembled WGS sequence"/>
</dbReference>
<reference evidence="1 2" key="1">
    <citation type="journal article" date="2012" name="J. Bacteriol.">
        <title>Genome Sequence of the Pattern-Forming Social Bacterium Paenibacillus dendritiformis C454 Chiral Morphotype.</title>
        <authorList>
            <person name="Sirota-Madi A."/>
            <person name="Olender T."/>
            <person name="Helman Y."/>
            <person name="Brainis I."/>
            <person name="Finkelshtein A."/>
            <person name="Roth D."/>
            <person name="Hagai E."/>
            <person name="Leshkowitz D."/>
            <person name="Brodsky L."/>
            <person name="Galatenko V."/>
            <person name="Nikolaev V."/>
            <person name="Gutnick D.L."/>
            <person name="Lancet D."/>
            <person name="Ben-Jacob E."/>
        </authorList>
    </citation>
    <scope>NUCLEOTIDE SEQUENCE [LARGE SCALE GENOMIC DNA]</scope>
    <source>
        <strain evidence="1 2">C454</strain>
    </source>
</reference>
<evidence type="ECO:0000313" key="1">
    <source>
        <dbReference type="EMBL" id="EHQ63665.1"/>
    </source>
</evidence>
<dbReference type="STRING" id="1131935.PDENDC454_04339"/>
<proteinExistence type="predicted"/>
<sequence>MKISLGEYTIEGTPVELAEYDRLTEQAEAKKERHATTTVVIECPPTMDMEKVSQAIRDAMMATSLRCEV</sequence>
<accession>H3SBI2</accession>
<dbReference type="AlphaFoldDB" id="H3SBI2"/>
<name>H3SBI2_9BACL</name>
<protein>
    <submittedName>
        <fullName evidence="1">Uncharacterized protein</fullName>
    </submittedName>
</protein>
<dbReference type="RefSeq" id="WP_006675379.1">
    <property type="nucleotide sequence ID" value="NZ_AHKH01000007.1"/>
</dbReference>
<keyword evidence="2" id="KW-1185">Reference proteome</keyword>
<gene>
    <name evidence="1" type="ORF">PDENDC454_04339</name>
</gene>
<evidence type="ECO:0000313" key="2">
    <source>
        <dbReference type="Proteomes" id="UP000003900"/>
    </source>
</evidence>
<comment type="caution">
    <text evidence="1">The sequence shown here is derived from an EMBL/GenBank/DDBJ whole genome shotgun (WGS) entry which is preliminary data.</text>
</comment>